<comment type="caution">
    <text evidence="1">The sequence shown here is derived from an EMBL/GenBank/DDBJ whole genome shotgun (WGS) entry which is preliminary data.</text>
</comment>
<dbReference type="EMBL" id="JAJFAZ020000001">
    <property type="protein sequence ID" value="KAI5353759.1"/>
    <property type="molecule type" value="Genomic_DNA"/>
</dbReference>
<protein>
    <submittedName>
        <fullName evidence="1">Uncharacterized protein</fullName>
    </submittedName>
</protein>
<evidence type="ECO:0000313" key="2">
    <source>
        <dbReference type="Proteomes" id="UP001054821"/>
    </source>
</evidence>
<dbReference type="AlphaFoldDB" id="A0AAD4ZTA0"/>
<dbReference type="InterPro" id="IPR006912">
    <property type="entry name" value="Harbinger_derived_prot"/>
</dbReference>
<accession>A0AAD4ZTA0</accession>
<sequence length="242" mass="28004">MHDICNYDTYFIQKYDVAGVLGLLLEQKLTAVIRMMAYGSSANQVDEIARMRKSITLESLVKFYDTIETFYTRDYLRKPTPRNLQRLLQKAEAQGFFKHDWKHRLGLACLFGVAESQNELNVLGQSPIFNNVLRSEALNISYEINNTVYWNGYYLADDIYSRWTTFVKSIPHPRCEKEKLFSVYQEGYRKDVERVSPNSFSLSPSLITRRNPFQPRRVVYSAPPSSAIAAVCDSVCDCRIAY</sequence>
<organism evidence="1 2">
    <name type="scientific">Prunus dulcis</name>
    <name type="common">Almond</name>
    <name type="synonym">Amygdalus dulcis</name>
    <dbReference type="NCBI Taxonomy" id="3755"/>
    <lineage>
        <taxon>Eukaryota</taxon>
        <taxon>Viridiplantae</taxon>
        <taxon>Streptophyta</taxon>
        <taxon>Embryophyta</taxon>
        <taxon>Tracheophyta</taxon>
        <taxon>Spermatophyta</taxon>
        <taxon>Magnoliopsida</taxon>
        <taxon>eudicotyledons</taxon>
        <taxon>Gunneridae</taxon>
        <taxon>Pentapetalae</taxon>
        <taxon>rosids</taxon>
        <taxon>fabids</taxon>
        <taxon>Rosales</taxon>
        <taxon>Rosaceae</taxon>
        <taxon>Amygdaloideae</taxon>
        <taxon>Amygdaleae</taxon>
        <taxon>Prunus</taxon>
    </lineage>
</organism>
<reference evidence="1 2" key="1">
    <citation type="journal article" date="2022" name="G3 (Bethesda)">
        <title>Whole-genome sequence and methylome profiling of the almond [Prunus dulcis (Mill.) D.A. Webb] cultivar 'Nonpareil'.</title>
        <authorList>
            <person name="D'Amico-Willman K.M."/>
            <person name="Ouma W.Z."/>
            <person name="Meulia T."/>
            <person name="Sideli G.M."/>
            <person name="Gradziel T.M."/>
            <person name="Fresnedo-Ramirez J."/>
        </authorList>
    </citation>
    <scope>NUCLEOTIDE SEQUENCE [LARGE SCALE GENOMIC DNA]</scope>
    <source>
        <strain evidence="1">Clone GOH B32 T37-40</strain>
    </source>
</reference>
<dbReference type="PANTHER" id="PTHR47150">
    <property type="entry name" value="OS12G0169200 PROTEIN"/>
    <property type="match status" value="1"/>
</dbReference>
<dbReference type="Pfam" id="PF04827">
    <property type="entry name" value="Plant_tran"/>
    <property type="match status" value="1"/>
</dbReference>
<dbReference type="PANTHER" id="PTHR47150:SF5">
    <property type="entry name" value="OS07G0546750 PROTEIN"/>
    <property type="match status" value="1"/>
</dbReference>
<name>A0AAD4ZTA0_PRUDU</name>
<evidence type="ECO:0000313" key="1">
    <source>
        <dbReference type="EMBL" id="KAI5353759.1"/>
    </source>
</evidence>
<gene>
    <name evidence="1" type="ORF">L3X38_006653</name>
</gene>
<dbReference type="Proteomes" id="UP001054821">
    <property type="component" value="Chromosome 1"/>
</dbReference>
<keyword evidence="2" id="KW-1185">Reference proteome</keyword>
<proteinExistence type="predicted"/>